<sequence>MLTSVHGAAGERPVGRQSYAGRTSLLVAAALALSSCTSSAPAVENLIGADDDSVDSEHCVPYADTGVISATVGLDNSRGDRDLTVESVELQEQKALELTKAYIAPPEVWQRLMNGAPFRPSDEWVSQAIPPGADAVVPAGETWGLVQVVKASEEGGSAHQSVVHYKVEGTPHTAFTHTSITVAPEGRVCE</sequence>
<keyword evidence="2" id="KW-1185">Reference proteome</keyword>
<protein>
    <recommendedName>
        <fullName evidence="3">Lipoprotein</fullName>
    </recommendedName>
</protein>
<dbReference type="EMBL" id="JAHBOH010000002">
    <property type="protein sequence ID" value="MBT0995665.1"/>
    <property type="molecule type" value="Genomic_DNA"/>
</dbReference>
<dbReference type="RefSeq" id="WP_214352793.1">
    <property type="nucleotide sequence ID" value="NZ_JAHBOH010000002.1"/>
</dbReference>
<evidence type="ECO:0008006" key="3">
    <source>
        <dbReference type="Google" id="ProtNLM"/>
    </source>
</evidence>
<evidence type="ECO:0000313" key="2">
    <source>
        <dbReference type="Proteomes" id="UP000722125"/>
    </source>
</evidence>
<proteinExistence type="predicted"/>
<accession>A0ABS5U2N6</accession>
<dbReference type="Proteomes" id="UP000722125">
    <property type="component" value="Unassembled WGS sequence"/>
</dbReference>
<comment type="caution">
    <text evidence="1">The sequence shown here is derived from an EMBL/GenBank/DDBJ whole genome shotgun (WGS) entry which is preliminary data.</text>
</comment>
<name>A0ABS5U2N6_9CELL</name>
<evidence type="ECO:0000313" key="1">
    <source>
        <dbReference type="EMBL" id="MBT0995665.1"/>
    </source>
</evidence>
<reference evidence="1 2" key="1">
    <citation type="submission" date="2021-05" db="EMBL/GenBank/DDBJ databases">
        <title>Description of Cellulomonas sp. DKR-3 sp. nov.</title>
        <authorList>
            <person name="Dahal R.H."/>
            <person name="Chaudhary D.K."/>
        </authorList>
    </citation>
    <scope>NUCLEOTIDE SEQUENCE [LARGE SCALE GENOMIC DNA]</scope>
    <source>
        <strain evidence="1 2">DKR-3</strain>
    </source>
</reference>
<gene>
    <name evidence="1" type="ORF">KIN34_15400</name>
</gene>
<organism evidence="1 2">
    <name type="scientific">Cellulomonas fulva</name>
    <dbReference type="NCBI Taxonomy" id="2835530"/>
    <lineage>
        <taxon>Bacteria</taxon>
        <taxon>Bacillati</taxon>
        <taxon>Actinomycetota</taxon>
        <taxon>Actinomycetes</taxon>
        <taxon>Micrococcales</taxon>
        <taxon>Cellulomonadaceae</taxon>
        <taxon>Cellulomonas</taxon>
    </lineage>
</organism>